<evidence type="ECO:0000313" key="2">
    <source>
        <dbReference type="EMBL" id="OGY18697.1"/>
    </source>
</evidence>
<dbReference type="Proteomes" id="UP000179233">
    <property type="component" value="Unassembled WGS sequence"/>
</dbReference>
<organism evidence="2 3">
    <name type="scientific">Candidatus Chisholmbacteria bacterium RIFCSPHIGHO2_01_FULL_52_32</name>
    <dbReference type="NCBI Taxonomy" id="1797591"/>
    <lineage>
        <taxon>Bacteria</taxon>
        <taxon>Candidatus Chisholmiibacteriota</taxon>
    </lineage>
</organism>
<comment type="similarity">
    <text evidence="1">Belongs to the ROK (NagC/XylR) family.</text>
</comment>
<dbReference type="CDD" id="cd23763">
    <property type="entry name" value="ASKHA_ATPase_ROK"/>
    <property type="match status" value="1"/>
</dbReference>
<dbReference type="Pfam" id="PF00480">
    <property type="entry name" value="ROK"/>
    <property type="match status" value="1"/>
</dbReference>
<evidence type="ECO:0000256" key="1">
    <source>
        <dbReference type="ARBA" id="ARBA00006479"/>
    </source>
</evidence>
<proteinExistence type="inferred from homology"/>
<dbReference type="AlphaFoldDB" id="A0A1G1VU18"/>
<accession>A0A1G1VU18</accession>
<dbReference type="PANTHER" id="PTHR18964:SF149">
    <property type="entry name" value="BIFUNCTIONAL UDP-N-ACETYLGLUCOSAMINE 2-EPIMERASE_N-ACETYLMANNOSAMINE KINASE"/>
    <property type="match status" value="1"/>
</dbReference>
<name>A0A1G1VU18_9BACT</name>
<protein>
    <recommendedName>
        <fullName evidence="4">ROK family protein</fullName>
    </recommendedName>
</protein>
<dbReference type="InterPro" id="IPR000600">
    <property type="entry name" value="ROK"/>
</dbReference>
<dbReference type="InterPro" id="IPR043129">
    <property type="entry name" value="ATPase_NBD"/>
</dbReference>
<dbReference type="PANTHER" id="PTHR18964">
    <property type="entry name" value="ROK (REPRESSOR, ORF, KINASE) FAMILY"/>
    <property type="match status" value="1"/>
</dbReference>
<dbReference type="Gene3D" id="3.30.420.40">
    <property type="match status" value="2"/>
</dbReference>
<evidence type="ECO:0000313" key="3">
    <source>
        <dbReference type="Proteomes" id="UP000179233"/>
    </source>
</evidence>
<dbReference type="EMBL" id="MHCJ01000003">
    <property type="protein sequence ID" value="OGY18697.1"/>
    <property type="molecule type" value="Genomic_DNA"/>
</dbReference>
<dbReference type="SUPFAM" id="SSF53067">
    <property type="entry name" value="Actin-like ATPase domain"/>
    <property type="match status" value="1"/>
</dbReference>
<evidence type="ECO:0008006" key="4">
    <source>
        <dbReference type="Google" id="ProtNLM"/>
    </source>
</evidence>
<comment type="caution">
    <text evidence="2">The sequence shown here is derived from an EMBL/GenBank/DDBJ whole genome shotgun (WGS) entry which is preliminary data.</text>
</comment>
<sequence length="274" mass="29164">MNVVVDMGGTTTRVAVSEDGKQLQAKDRFPTPQSFDEGISQIVETSKTLSGNSPITSVVVGIPGTINRTTGQVIRVAHIPSWDGRFPMQAFQKAFTVPVTLANDAELGAIGEATFGSGRGYRIVGYLAVGTGIGGALVLDRQLVPNAFHTEPGHMLMSPDKTGQGETLAVKAWEEVAAGPWFEERFGMKPQECKDPEIWSLFAQNVGVGMINVLLLWSPEVLIIGGGLSLNGEIFLAPLRTFVKDNLRMFPAPPIVAAALGDDAGLYGGLTLLE</sequence>
<gene>
    <name evidence="2" type="ORF">A2786_04345</name>
</gene>
<reference evidence="2 3" key="1">
    <citation type="journal article" date="2016" name="Nat. Commun.">
        <title>Thousands of microbial genomes shed light on interconnected biogeochemical processes in an aquifer system.</title>
        <authorList>
            <person name="Anantharaman K."/>
            <person name="Brown C.T."/>
            <person name="Hug L.A."/>
            <person name="Sharon I."/>
            <person name="Castelle C.J."/>
            <person name="Probst A.J."/>
            <person name="Thomas B.C."/>
            <person name="Singh A."/>
            <person name="Wilkins M.J."/>
            <person name="Karaoz U."/>
            <person name="Brodie E.L."/>
            <person name="Williams K.H."/>
            <person name="Hubbard S.S."/>
            <person name="Banfield J.F."/>
        </authorList>
    </citation>
    <scope>NUCLEOTIDE SEQUENCE [LARGE SCALE GENOMIC DNA]</scope>
</reference>